<dbReference type="PANTHER" id="PTHR33387:SF3">
    <property type="entry name" value="DUF985 DOMAIN-CONTAINING PROTEIN"/>
    <property type="match status" value="1"/>
</dbReference>
<feature type="domain" description="DUF985" evidence="1">
    <location>
        <begin position="5"/>
        <end position="137"/>
    </location>
</feature>
<dbReference type="InterPro" id="IPR011051">
    <property type="entry name" value="RmlC_Cupin_sf"/>
</dbReference>
<proteinExistence type="predicted"/>
<gene>
    <name evidence="2" type="ORF">EV659_102422</name>
</gene>
<comment type="caution">
    <text evidence="2">The sequence shown here is derived from an EMBL/GenBank/DDBJ whole genome shotgun (WGS) entry which is preliminary data.</text>
</comment>
<organism evidence="2 3">
    <name type="scientific">Rhodothalassium salexigens DSM 2132</name>
    <dbReference type="NCBI Taxonomy" id="1188247"/>
    <lineage>
        <taxon>Bacteria</taxon>
        <taxon>Pseudomonadati</taxon>
        <taxon>Pseudomonadota</taxon>
        <taxon>Alphaproteobacteria</taxon>
        <taxon>Rhodothalassiales</taxon>
        <taxon>Rhodothalassiaceae</taxon>
        <taxon>Rhodothalassium</taxon>
    </lineage>
</organism>
<dbReference type="Gene3D" id="2.60.120.10">
    <property type="entry name" value="Jelly Rolls"/>
    <property type="match status" value="1"/>
</dbReference>
<reference evidence="2 3" key="1">
    <citation type="submission" date="2019-03" db="EMBL/GenBank/DDBJ databases">
        <title>Genomic Encyclopedia of Type Strains, Phase IV (KMG-IV): sequencing the most valuable type-strain genomes for metagenomic binning, comparative biology and taxonomic classification.</title>
        <authorList>
            <person name="Goeker M."/>
        </authorList>
    </citation>
    <scope>NUCLEOTIDE SEQUENCE [LARGE SCALE GENOMIC DNA]</scope>
    <source>
        <strain evidence="2 3">DSM 2132</strain>
    </source>
</reference>
<sequence length="149" mass="16598">MDPNAVIDALNMQPHPEGGWFAEHWREAPPQETETDPRGLGSAIYYLLERGQRSHWHRLDTTEIWHFYAGAPLRLGISPDDRTPPAWHRLGPDVVAGERPQIVVPAGRWQSAEALDGWVLVGCSLTPAFQFDGFELASPHWCPGGDRGA</sequence>
<accession>A0A4R2PV03</accession>
<name>A0A4R2PV03_RHOSA</name>
<evidence type="ECO:0000259" key="1">
    <source>
        <dbReference type="Pfam" id="PF06172"/>
    </source>
</evidence>
<dbReference type="OrthoDB" id="9798288at2"/>
<dbReference type="Proteomes" id="UP000295399">
    <property type="component" value="Unassembled WGS sequence"/>
</dbReference>
<dbReference type="InterPro" id="IPR014710">
    <property type="entry name" value="RmlC-like_jellyroll"/>
</dbReference>
<dbReference type="RefSeq" id="WP_132707656.1">
    <property type="nucleotide sequence ID" value="NZ_JACIGF010000002.1"/>
</dbReference>
<keyword evidence="3" id="KW-1185">Reference proteome</keyword>
<dbReference type="SUPFAM" id="SSF51182">
    <property type="entry name" value="RmlC-like cupins"/>
    <property type="match status" value="1"/>
</dbReference>
<dbReference type="PANTHER" id="PTHR33387">
    <property type="entry name" value="RMLC-LIKE JELLY ROLL FOLD PROTEIN"/>
    <property type="match status" value="1"/>
</dbReference>
<evidence type="ECO:0000313" key="2">
    <source>
        <dbReference type="EMBL" id="TCP38011.1"/>
    </source>
</evidence>
<dbReference type="InterPro" id="IPR009327">
    <property type="entry name" value="Cupin_DUF985"/>
</dbReference>
<protein>
    <recommendedName>
        <fullName evidence="1">DUF985 domain-containing protein</fullName>
    </recommendedName>
</protein>
<dbReference type="InterPro" id="IPR039935">
    <property type="entry name" value="YML079W-like"/>
</dbReference>
<dbReference type="Pfam" id="PF06172">
    <property type="entry name" value="Cupin_5"/>
    <property type="match status" value="1"/>
</dbReference>
<evidence type="ECO:0000313" key="3">
    <source>
        <dbReference type="Proteomes" id="UP000295399"/>
    </source>
</evidence>
<dbReference type="EMBL" id="SLXO01000002">
    <property type="protein sequence ID" value="TCP38011.1"/>
    <property type="molecule type" value="Genomic_DNA"/>
</dbReference>
<dbReference type="CDD" id="cd06121">
    <property type="entry name" value="cupin_YML079wp"/>
    <property type="match status" value="1"/>
</dbReference>
<dbReference type="InParanoid" id="A0A4R2PV03"/>
<dbReference type="AlphaFoldDB" id="A0A4R2PV03"/>